<dbReference type="GO" id="GO:0000150">
    <property type="term" value="F:DNA strand exchange activity"/>
    <property type="evidence" value="ECO:0007669"/>
    <property type="project" value="InterPro"/>
</dbReference>
<gene>
    <name evidence="2" type="ORF">L7E55_15160</name>
</gene>
<sequence>MQKHRYIPFGYKICNGETVPHEQEAEAVRMIFQKYLRESLSCQALADLLTAQGVPYREKSFVWNKSMVKRILDTPKYMGADGYPQLVSEAEFQQAHAIKAVKYTRRAVPPSPLAAAMKNRLSCHECGSGYGRRLDNRYGGKWHCKNQDCKTEIRITDAWLQDGLTAMMNRVIADPAELEMEKTPSNVHTLEVTKLNNEINRELDKKDLNEDYVKALIMGCAAEKYANCAEGDTQYLTEILAREFDRQDPLTEFDIELFTRTVEKASIAKDGTIHVRFINQKTMSRLNNEGKE</sequence>
<evidence type="ECO:0000259" key="1">
    <source>
        <dbReference type="PROSITE" id="PS51737"/>
    </source>
</evidence>
<dbReference type="InterPro" id="IPR050639">
    <property type="entry name" value="SSR_resolvase"/>
</dbReference>
<organism evidence="2 3">
    <name type="scientific">Pelotomaculum isophthalicicum JI</name>
    <dbReference type="NCBI Taxonomy" id="947010"/>
    <lineage>
        <taxon>Bacteria</taxon>
        <taxon>Bacillati</taxon>
        <taxon>Bacillota</taxon>
        <taxon>Clostridia</taxon>
        <taxon>Eubacteriales</taxon>
        <taxon>Desulfotomaculaceae</taxon>
        <taxon>Pelotomaculum</taxon>
    </lineage>
</organism>
<dbReference type="RefSeq" id="WP_277445172.1">
    <property type="nucleotide sequence ID" value="NZ_JAKOAV010000038.1"/>
</dbReference>
<reference evidence="2" key="1">
    <citation type="submission" date="2022-02" db="EMBL/GenBank/DDBJ databases">
        <authorList>
            <person name="Leng L."/>
        </authorList>
    </citation>
    <scope>NUCLEOTIDE SEQUENCE</scope>
    <source>
        <strain evidence="2">JI</strain>
    </source>
</reference>
<proteinExistence type="predicted"/>
<dbReference type="PROSITE" id="PS51737">
    <property type="entry name" value="RECOMBINASE_DNA_BIND"/>
    <property type="match status" value="1"/>
</dbReference>
<dbReference type="Gene3D" id="3.90.1750.20">
    <property type="entry name" value="Putative Large Serine Recombinase, Chain B, Domain 2"/>
    <property type="match status" value="1"/>
</dbReference>
<accession>A0A9X4JWQ5</accession>
<dbReference type="InterPro" id="IPR038109">
    <property type="entry name" value="DNA_bind_recomb_sf"/>
</dbReference>
<dbReference type="PANTHER" id="PTHR30461">
    <property type="entry name" value="DNA-INVERTASE FROM LAMBDOID PROPHAGE"/>
    <property type="match status" value="1"/>
</dbReference>
<dbReference type="AlphaFoldDB" id="A0A9X4JWQ5"/>
<comment type="caution">
    <text evidence="2">The sequence shown here is derived from an EMBL/GenBank/DDBJ whole genome shotgun (WGS) entry which is preliminary data.</text>
</comment>
<keyword evidence="3" id="KW-1185">Reference proteome</keyword>
<dbReference type="Pfam" id="PF07508">
    <property type="entry name" value="Recombinase"/>
    <property type="match status" value="1"/>
</dbReference>
<evidence type="ECO:0000313" key="3">
    <source>
        <dbReference type="Proteomes" id="UP001154312"/>
    </source>
</evidence>
<dbReference type="Proteomes" id="UP001154312">
    <property type="component" value="Unassembled WGS sequence"/>
</dbReference>
<dbReference type="PANTHER" id="PTHR30461:SF23">
    <property type="entry name" value="DNA RECOMBINASE-RELATED"/>
    <property type="match status" value="1"/>
</dbReference>
<dbReference type="GO" id="GO:0003677">
    <property type="term" value="F:DNA binding"/>
    <property type="evidence" value="ECO:0007669"/>
    <property type="project" value="InterPro"/>
</dbReference>
<evidence type="ECO:0000313" key="2">
    <source>
        <dbReference type="EMBL" id="MDF9409673.1"/>
    </source>
</evidence>
<dbReference type="EMBL" id="JAKOAV010000038">
    <property type="protein sequence ID" value="MDF9409673.1"/>
    <property type="molecule type" value="Genomic_DNA"/>
</dbReference>
<dbReference type="InterPro" id="IPR011109">
    <property type="entry name" value="DNA_bind_recombinase_dom"/>
</dbReference>
<feature type="domain" description="Recombinase" evidence="1">
    <location>
        <begin position="8"/>
        <end position="107"/>
    </location>
</feature>
<protein>
    <submittedName>
        <fullName evidence="2">Recombinase family protein</fullName>
    </submittedName>
</protein>
<name>A0A9X4JWQ5_9FIRM</name>